<evidence type="ECO:0000313" key="2">
    <source>
        <dbReference type="Proteomes" id="UP001433508"/>
    </source>
</evidence>
<proteinExistence type="predicted"/>
<keyword evidence="2" id="KW-1185">Reference proteome</keyword>
<name>A0ACC3SQT9_LIPKO</name>
<protein>
    <submittedName>
        <fullName evidence="1">General substrate transporter</fullName>
    </submittedName>
</protein>
<organism evidence="1 2">
    <name type="scientific">Lipomyces kononenkoae</name>
    <name type="common">Yeast</name>
    <dbReference type="NCBI Taxonomy" id="34357"/>
    <lineage>
        <taxon>Eukaryota</taxon>
        <taxon>Fungi</taxon>
        <taxon>Dikarya</taxon>
        <taxon>Ascomycota</taxon>
        <taxon>Saccharomycotina</taxon>
        <taxon>Lipomycetes</taxon>
        <taxon>Lipomycetales</taxon>
        <taxon>Lipomycetaceae</taxon>
        <taxon>Lipomyces</taxon>
    </lineage>
</organism>
<dbReference type="Proteomes" id="UP001433508">
    <property type="component" value="Unassembled WGS sequence"/>
</dbReference>
<comment type="caution">
    <text evidence="1">The sequence shown here is derived from an EMBL/GenBank/DDBJ whole genome shotgun (WGS) entry which is preliminary data.</text>
</comment>
<evidence type="ECO:0000313" key="1">
    <source>
        <dbReference type="EMBL" id="KAK9233736.1"/>
    </source>
</evidence>
<accession>A0ACC3SQT9</accession>
<dbReference type="EMBL" id="MU971633">
    <property type="protein sequence ID" value="KAK9233736.1"/>
    <property type="molecule type" value="Genomic_DNA"/>
</dbReference>
<reference evidence="2" key="1">
    <citation type="journal article" date="2024" name="Front. Bioeng. Biotechnol.">
        <title>Genome-scale model development and genomic sequencing of the oleaginous clade Lipomyces.</title>
        <authorList>
            <person name="Czajka J.J."/>
            <person name="Han Y."/>
            <person name="Kim J."/>
            <person name="Mondo S.J."/>
            <person name="Hofstad B.A."/>
            <person name="Robles A."/>
            <person name="Haridas S."/>
            <person name="Riley R."/>
            <person name="LaButti K."/>
            <person name="Pangilinan J."/>
            <person name="Andreopoulos W."/>
            <person name="Lipzen A."/>
            <person name="Yan J."/>
            <person name="Wang M."/>
            <person name="Ng V."/>
            <person name="Grigoriev I.V."/>
            <person name="Spatafora J.W."/>
            <person name="Magnuson J.K."/>
            <person name="Baker S.E."/>
            <person name="Pomraning K.R."/>
        </authorList>
    </citation>
    <scope>NUCLEOTIDE SEQUENCE [LARGE SCALE GENOMIC DNA]</scope>
    <source>
        <strain evidence="2">CBS 7786</strain>
    </source>
</reference>
<sequence length="337" mass="36998">MSPPAYRGVLTGLYNCTYYVGSITASGVPRATTVCLFVFFTSESPRWLYSHGKVDEARDAIIKYHGGGNPDSGRVTLQMAEYKANISLNGSDKRFWDFRELFNTRPARYRVLCMLIPSIFPQWSGAGISSYYFPSMLASAGVTNTVTVLNYNLGNILIGAFGAYLGASQVQRLGRRRTLIGVCIALSVIFACVTVGTGLYSRDHSSAAAKARIAFIFLFGFFFAFGWTPLQALYPVEVLSYEQRAKGMALSSVGVNAAALLNQFAMPVAMQKIGWHTYIVFVGWNLVQAVFCYFFAVETDGRTLEELTVVFAAPNPRKASTEKHAALIAVGNEKFTV</sequence>
<gene>
    <name evidence="1" type="ORF">V1525DRAFT_436297</name>
</gene>